<name>A0A392MFE5_9FABA</name>
<protein>
    <submittedName>
        <fullName evidence="1">DNA replication ATP-dependent helicase/nuclease DNA2-like</fullName>
    </submittedName>
</protein>
<dbReference type="GO" id="GO:0004386">
    <property type="term" value="F:helicase activity"/>
    <property type="evidence" value="ECO:0007669"/>
    <property type="project" value="UniProtKB-KW"/>
</dbReference>
<keyword evidence="1" id="KW-0067">ATP-binding</keyword>
<keyword evidence="1" id="KW-0347">Helicase</keyword>
<keyword evidence="1" id="KW-0378">Hydrolase</keyword>
<dbReference type="EMBL" id="LXQA010009586">
    <property type="protein sequence ID" value="MCH86021.1"/>
    <property type="molecule type" value="Genomic_DNA"/>
</dbReference>
<gene>
    <name evidence="1" type="ORF">A2U01_0006875</name>
</gene>
<keyword evidence="2" id="KW-1185">Reference proteome</keyword>
<feature type="non-terminal residue" evidence="1">
    <location>
        <position position="1"/>
    </location>
</feature>
<keyword evidence="1" id="KW-0547">Nucleotide-binding</keyword>
<reference evidence="1 2" key="1">
    <citation type="journal article" date="2018" name="Front. Plant Sci.">
        <title>Red Clover (Trifolium pratense) and Zigzag Clover (T. medium) - A Picture of Genomic Similarities and Differences.</title>
        <authorList>
            <person name="Dluhosova J."/>
            <person name="Istvanek J."/>
            <person name="Nedelnik J."/>
            <person name="Repkova J."/>
        </authorList>
    </citation>
    <scope>NUCLEOTIDE SEQUENCE [LARGE SCALE GENOMIC DNA]</scope>
    <source>
        <strain evidence="2">cv. 10/8</strain>
        <tissue evidence="1">Leaf</tissue>
    </source>
</reference>
<dbReference type="Proteomes" id="UP000265520">
    <property type="component" value="Unassembled WGS sequence"/>
</dbReference>
<sequence>VLNPGRPVIFIDTDMLPALEERDQKIVNNPIEAHIIAEDHCLLQTSNPSGLN</sequence>
<accession>A0A392MFE5</accession>
<organism evidence="1 2">
    <name type="scientific">Trifolium medium</name>
    <dbReference type="NCBI Taxonomy" id="97028"/>
    <lineage>
        <taxon>Eukaryota</taxon>
        <taxon>Viridiplantae</taxon>
        <taxon>Streptophyta</taxon>
        <taxon>Embryophyta</taxon>
        <taxon>Tracheophyta</taxon>
        <taxon>Spermatophyta</taxon>
        <taxon>Magnoliopsida</taxon>
        <taxon>eudicotyledons</taxon>
        <taxon>Gunneridae</taxon>
        <taxon>Pentapetalae</taxon>
        <taxon>rosids</taxon>
        <taxon>fabids</taxon>
        <taxon>Fabales</taxon>
        <taxon>Fabaceae</taxon>
        <taxon>Papilionoideae</taxon>
        <taxon>50 kb inversion clade</taxon>
        <taxon>NPAAA clade</taxon>
        <taxon>Hologalegina</taxon>
        <taxon>IRL clade</taxon>
        <taxon>Trifolieae</taxon>
        <taxon>Trifolium</taxon>
    </lineage>
</organism>
<evidence type="ECO:0000313" key="2">
    <source>
        <dbReference type="Proteomes" id="UP000265520"/>
    </source>
</evidence>
<evidence type="ECO:0000313" key="1">
    <source>
        <dbReference type="EMBL" id="MCH86021.1"/>
    </source>
</evidence>
<proteinExistence type="predicted"/>
<dbReference type="AlphaFoldDB" id="A0A392MFE5"/>
<comment type="caution">
    <text evidence="1">The sequence shown here is derived from an EMBL/GenBank/DDBJ whole genome shotgun (WGS) entry which is preliminary data.</text>
</comment>